<name>A0ABP8Y4U5_9MICO</name>
<comment type="caution">
    <text evidence="3">The sequence shown here is derived from an EMBL/GenBank/DDBJ whole genome shotgun (WGS) entry which is preliminary data.</text>
</comment>
<feature type="transmembrane region" description="Helical" evidence="2">
    <location>
        <begin position="805"/>
        <end position="827"/>
    </location>
</feature>
<reference evidence="4" key="1">
    <citation type="journal article" date="2019" name="Int. J. Syst. Evol. Microbiol.">
        <title>The Global Catalogue of Microorganisms (GCM) 10K type strain sequencing project: providing services to taxonomists for standard genome sequencing and annotation.</title>
        <authorList>
            <consortium name="The Broad Institute Genomics Platform"/>
            <consortium name="The Broad Institute Genome Sequencing Center for Infectious Disease"/>
            <person name="Wu L."/>
            <person name="Ma J."/>
        </authorList>
    </citation>
    <scope>NUCLEOTIDE SEQUENCE [LARGE SCALE GENOMIC DNA]</scope>
    <source>
        <strain evidence="4">JCM 18063</strain>
    </source>
</reference>
<evidence type="ECO:0000256" key="2">
    <source>
        <dbReference type="SAM" id="Phobius"/>
    </source>
</evidence>
<proteinExistence type="predicted"/>
<dbReference type="InterPro" id="IPR050834">
    <property type="entry name" value="Glycosyltransf_2"/>
</dbReference>
<feature type="transmembrane region" description="Helical" evidence="2">
    <location>
        <begin position="706"/>
        <end position="728"/>
    </location>
</feature>
<feature type="region of interest" description="Disordered" evidence="1">
    <location>
        <begin position="1"/>
        <end position="27"/>
    </location>
</feature>
<feature type="transmembrane region" description="Helical" evidence="2">
    <location>
        <begin position="638"/>
        <end position="656"/>
    </location>
</feature>
<evidence type="ECO:0000256" key="1">
    <source>
        <dbReference type="SAM" id="MobiDB-lite"/>
    </source>
</evidence>
<dbReference type="InterPro" id="IPR029044">
    <property type="entry name" value="Nucleotide-diphossugar_trans"/>
</dbReference>
<dbReference type="PANTHER" id="PTHR43685:SF3">
    <property type="entry name" value="SLR2126 PROTEIN"/>
    <property type="match status" value="1"/>
</dbReference>
<feature type="transmembrane region" description="Helical" evidence="2">
    <location>
        <begin position="598"/>
        <end position="626"/>
    </location>
</feature>
<dbReference type="Pfam" id="PF13641">
    <property type="entry name" value="Glyco_tranf_2_3"/>
    <property type="match status" value="1"/>
</dbReference>
<evidence type="ECO:0000313" key="3">
    <source>
        <dbReference type="EMBL" id="GAA4720635.1"/>
    </source>
</evidence>
<keyword evidence="2" id="KW-0472">Membrane</keyword>
<gene>
    <name evidence="3" type="ORF">GCM10023216_07030</name>
</gene>
<dbReference type="SUPFAM" id="SSF53448">
    <property type="entry name" value="Nucleotide-diphospho-sugar transferases"/>
    <property type="match status" value="1"/>
</dbReference>
<feature type="transmembrane region" description="Helical" evidence="2">
    <location>
        <begin position="505"/>
        <end position="526"/>
    </location>
</feature>
<protein>
    <recommendedName>
        <fullName evidence="5">Glycosyl transferase family 2</fullName>
    </recommendedName>
</protein>
<dbReference type="RefSeq" id="WP_172148428.1">
    <property type="nucleotide sequence ID" value="NZ_BAABID010000004.1"/>
</dbReference>
<dbReference type="Gene3D" id="3.90.550.10">
    <property type="entry name" value="Spore Coat Polysaccharide Biosynthesis Protein SpsA, Chain A"/>
    <property type="match status" value="1"/>
</dbReference>
<feature type="transmembrane region" description="Helical" evidence="2">
    <location>
        <begin position="773"/>
        <end position="793"/>
    </location>
</feature>
<keyword evidence="4" id="KW-1185">Reference proteome</keyword>
<feature type="transmembrane region" description="Helical" evidence="2">
    <location>
        <begin position="1068"/>
        <end position="1087"/>
    </location>
</feature>
<dbReference type="EMBL" id="BAABID010000004">
    <property type="protein sequence ID" value="GAA4720635.1"/>
    <property type="molecule type" value="Genomic_DNA"/>
</dbReference>
<sequence length="1092" mass="112417">MTAPHLTQDPSRASAAPTAPGPEAVLGVPPRTAVTVTAVVVTHGRTPFLQATLAALGAQDRAPDDVVVVDTDAARSTGDHDGLRMGDHRYVPAPSARSLGDAVDRAVTAEAEEGDPDGEPGGWIWILHDDSAPAPDALGRLLRAVEHSAAVAVAGCKQRRWTLEADGRPAAPDPARPGLLVEVGYTVSPLGRRMTGIDESEIDQGQHDAREDVLAVGLAGALVRRRVWTELGGTDPEAGVFGDSLDLCRRARLAGHRVVVVPDAVVHHAQASLRGLRRPRTHRARGTASSAYARRRSQLYARLVSVPLPLLPLALVAMVVWAPFVAGYRLALKSPAGARDEILAPLVTVLRVVPLVRGRRRAARTRSLPRRVLRPLRADWRQVAAERRDARLTRAETLRARRQLTDLERAELRRLAARRRVGLTCVLLVSVAVAVAAFAPWQGVLADGGRIVGGALLPAPAGLAETFDAATSGWVRDGLGTAAPADPWLAVVTLLTVLAGGSAQLAVNLLVVAALPLAALAGWFGAGAVTRSVWARAAAALCWAAAPTFLDSLGTGRLAAVVAHLTLPWVLLAGVRAVGVQARDDVGPAPERRGSLGAGAAAALLLAVAVGAAPVLLPVALVVMVAGIVLRPRYWRRLSLVVVPAAVVGLPFWWQAVSTWSDGGWRLLLAEPGAARAATTPDGLSLLLGFPLHRDLPTVPGDPLEVLVAIVPWLLGAGVLGLALVALFGGERVVAARVAVGAAAVGLLAALLAAGTVVAAGTPADGAAVPVHGWPSVGLSVLLLGLGVAALGVTAAPGGRPLRRAAVGLLAAAALVVPTAGLAAWWVDDVDDGSVDQLVAATAGTVPAVGQQVQAPPRSARVLQLEPVDGAVEYAVLHADGSSLLDSSTVVRARAAGVLEAPGRADVAALDAAVAQLSAGAGPGTTERLSALGVGAVQVPAGTDSELVTSLDLTPGLARSTQDGTLVWRVAGAPVEPAWAVLHEGLPATGETALRSVAADGRVVADRVGPGPDSRVLVLAETADPGWRATLDGRRLTAVEADGRQAFEVGPDGGRLVVEHDVPSRTPWLVLAGLVLVVFVLLALPVARRRSR</sequence>
<feature type="transmembrane region" description="Helical" evidence="2">
    <location>
        <begin position="558"/>
        <end position="578"/>
    </location>
</feature>
<organism evidence="3 4">
    <name type="scientific">Isoptericola chiayiensis</name>
    <dbReference type="NCBI Taxonomy" id="579446"/>
    <lineage>
        <taxon>Bacteria</taxon>
        <taxon>Bacillati</taxon>
        <taxon>Actinomycetota</taxon>
        <taxon>Actinomycetes</taxon>
        <taxon>Micrococcales</taxon>
        <taxon>Promicromonosporaceae</taxon>
        <taxon>Isoptericola</taxon>
    </lineage>
</organism>
<keyword evidence="2" id="KW-0812">Transmembrane</keyword>
<feature type="transmembrane region" description="Helical" evidence="2">
    <location>
        <begin position="421"/>
        <end position="441"/>
    </location>
</feature>
<feature type="transmembrane region" description="Helical" evidence="2">
    <location>
        <begin position="740"/>
        <end position="761"/>
    </location>
</feature>
<accession>A0ABP8Y4U5</accession>
<dbReference type="PANTHER" id="PTHR43685">
    <property type="entry name" value="GLYCOSYLTRANSFERASE"/>
    <property type="match status" value="1"/>
</dbReference>
<evidence type="ECO:0000313" key="4">
    <source>
        <dbReference type="Proteomes" id="UP001500956"/>
    </source>
</evidence>
<keyword evidence="2" id="KW-1133">Transmembrane helix</keyword>
<evidence type="ECO:0008006" key="5">
    <source>
        <dbReference type="Google" id="ProtNLM"/>
    </source>
</evidence>
<feature type="transmembrane region" description="Helical" evidence="2">
    <location>
        <begin position="299"/>
        <end position="322"/>
    </location>
</feature>
<dbReference type="Proteomes" id="UP001500956">
    <property type="component" value="Unassembled WGS sequence"/>
</dbReference>